<dbReference type="EMBL" id="KK583720">
    <property type="protein sequence ID" value="KDO17262.1"/>
    <property type="molecule type" value="Genomic_DNA"/>
</dbReference>
<keyword evidence="3" id="KW-1185">Reference proteome</keyword>
<proteinExistence type="predicted"/>
<dbReference type="GeneID" id="24138850"/>
<dbReference type="VEuPathDB" id="FungiDB:SPRG_17304"/>
<evidence type="ECO:0000313" key="2">
    <source>
        <dbReference type="EMBL" id="KDO17262.1"/>
    </source>
</evidence>
<protein>
    <submittedName>
        <fullName evidence="2">Uncharacterized protein</fullName>
    </submittedName>
</protein>
<feature type="compositionally biased region" description="Polar residues" evidence="1">
    <location>
        <begin position="122"/>
        <end position="132"/>
    </location>
</feature>
<organism evidence="2 3">
    <name type="scientific">Saprolegnia parasitica (strain CBS 223.65)</name>
    <dbReference type="NCBI Taxonomy" id="695850"/>
    <lineage>
        <taxon>Eukaryota</taxon>
        <taxon>Sar</taxon>
        <taxon>Stramenopiles</taxon>
        <taxon>Oomycota</taxon>
        <taxon>Saprolegniomycetes</taxon>
        <taxon>Saprolegniales</taxon>
        <taxon>Saprolegniaceae</taxon>
        <taxon>Saprolegnia</taxon>
    </lineage>
</organism>
<dbReference type="KEGG" id="spar:SPRG_17304"/>
<sequence length="246" mass="27620">MVRQVTLSVQGSSVVLGAKSKAIGLYHLRLQDGARVRSTMARYSLLRRHIFDICGGYPWVLDAFPRKKPLQHAWSTLVMIEREHQLAHCCAQISRIHFTNENIEQLHQLFDHADSVSATYASTTDRTANDNNDAPEVDGDEPGDVVCVRKLNAAMLQLFPDLNLTAPRPPRHVPAKPHEPARYANHLDASHAHRFTPSNQDHHGNVRGYETWQAAPLAMAEFDPDELIAILRQHVDEQLANHSSAL</sequence>
<reference evidence="2 3" key="1">
    <citation type="journal article" date="2013" name="PLoS Genet.">
        <title>Distinctive expansion of potential virulence genes in the genome of the oomycete fish pathogen Saprolegnia parasitica.</title>
        <authorList>
            <person name="Jiang R.H."/>
            <person name="de Bruijn I."/>
            <person name="Haas B.J."/>
            <person name="Belmonte R."/>
            <person name="Lobach L."/>
            <person name="Christie J."/>
            <person name="van den Ackerveken G."/>
            <person name="Bottin A."/>
            <person name="Bulone V."/>
            <person name="Diaz-Moreno S.M."/>
            <person name="Dumas B."/>
            <person name="Fan L."/>
            <person name="Gaulin E."/>
            <person name="Govers F."/>
            <person name="Grenville-Briggs L.J."/>
            <person name="Horner N.R."/>
            <person name="Levin J.Z."/>
            <person name="Mammella M."/>
            <person name="Meijer H.J."/>
            <person name="Morris P."/>
            <person name="Nusbaum C."/>
            <person name="Oome S."/>
            <person name="Phillips A.J."/>
            <person name="van Rooyen D."/>
            <person name="Rzeszutek E."/>
            <person name="Saraiva M."/>
            <person name="Secombes C.J."/>
            <person name="Seidl M.F."/>
            <person name="Snel B."/>
            <person name="Stassen J.H."/>
            <person name="Sykes S."/>
            <person name="Tripathy S."/>
            <person name="van den Berg H."/>
            <person name="Vega-Arreguin J.C."/>
            <person name="Wawra S."/>
            <person name="Young S.K."/>
            <person name="Zeng Q."/>
            <person name="Dieguez-Uribeondo J."/>
            <person name="Russ C."/>
            <person name="Tyler B.M."/>
            <person name="van West P."/>
        </authorList>
    </citation>
    <scope>NUCLEOTIDE SEQUENCE [LARGE SCALE GENOMIC DNA]</scope>
    <source>
        <strain evidence="2 3">CBS 223.65</strain>
    </source>
</reference>
<accession>A0A067BRI8</accession>
<dbReference type="OrthoDB" id="10302608at2759"/>
<dbReference type="AlphaFoldDB" id="A0A067BRI8"/>
<name>A0A067BRI8_SAPPC</name>
<evidence type="ECO:0000313" key="3">
    <source>
        <dbReference type="Proteomes" id="UP000030745"/>
    </source>
</evidence>
<dbReference type="RefSeq" id="XP_012212030.1">
    <property type="nucleotide sequence ID" value="XM_012356640.1"/>
</dbReference>
<gene>
    <name evidence="2" type="ORF">SPRG_17304</name>
</gene>
<dbReference type="Proteomes" id="UP000030745">
    <property type="component" value="Unassembled WGS sequence"/>
</dbReference>
<evidence type="ECO:0000256" key="1">
    <source>
        <dbReference type="SAM" id="MobiDB-lite"/>
    </source>
</evidence>
<feature type="region of interest" description="Disordered" evidence="1">
    <location>
        <begin position="122"/>
        <end position="141"/>
    </location>
</feature>